<evidence type="ECO:0000313" key="2">
    <source>
        <dbReference type="EMBL" id="GEU32640.1"/>
    </source>
</evidence>
<organism evidence="2">
    <name type="scientific">Tanacetum cinerariifolium</name>
    <name type="common">Dalmatian daisy</name>
    <name type="synonym">Chrysanthemum cinerariifolium</name>
    <dbReference type="NCBI Taxonomy" id="118510"/>
    <lineage>
        <taxon>Eukaryota</taxon>
        <taxon>Viridiplantae</taxon>
        <taxon>Streptophyta</taxon>
        <taxon>Embryophyta</taxon>
        <taxon>Tracheophyta</taxon>
        <taxon>Spermatophyta</taxon>
        <taxon>Magnoliopsida</taxon>
        <taxon>eudicotyledons</taxon>
        <taxon>Gunneridae</taxon>
        <taxon>Pentapetalae</taxon>
        <taxon>asterids</taxon>
        <taxon>campanulids</taxon>
        <taxon>Asterales</taxon>
        <taxon>Asteraceae</taxon>
        <taxon>Asteroideae</taxon>
        <taxon>Anthemideae</taxon>
        <taxon>Anthemidinae</taxon>
        <taxon>Tanacetum</taxon>
    </lineage>
</organism>
<feature type="compositionally biased region" description="Basic residues" evidence="1">
    <location>
        <begin position="182"/>
        <end position="194"/>
    </location>
</feature>
<evidence type="ECO:0000256" key="1">
    <source>
        <dbReference type="SAM" id="MobiDB-lite"/>
    </source>
</evidence>
<dbReference type="EMBL" id="BKCJ010000377">
    <property type="protein sequence ID" value="GEU32640.1"/>
    <property type="molecule type" value="Genomic_DNA"/>
</dbReference>
<name>A0A6L2J7K4_TANCI</name>
<comment type="caution">
    <text evidence="2">The sequence shown here is derived from an EMBL/GenBank/DDBJ whole genome shotgun (WGS) entry which is preliminary data.</text>
</comment>
<feature type="region of interest" description="Disordered" evidence="1">
    <location>
        <begin position="271"/>
        <end position="292"/>
    </location>
</feature>
<proteinExistence type="predicted"/>
<sequence>MGLDTPYRHLRRQTRLNNIPGCLLGSTFVYSEVFKLHFSSASHHSTLVTVHPAKDFLVISWISHLLQPSLLDSSSLIKPSMITLFLNLVLSARYPSMLHTIHNLGSGASSQLCKFQGLESVSIRRIQVFGECRHEYVVSFLMDTAYWLSKETYSHKVELINETNYWEKFTCPTTLLPPKHHVHVGRLKKKRKRSKHEDKPFMKDGKLRRKNHYIKSCENIRHNKATCKAQGQKATGGLFVVDCACGACVGVGSQGSSHTRWTKKIVQTVRISPQKTTPKQPASQPSTNSQVLVTETRNADEREMSDGIQTQSSAAGGASECLAFGKHLEEKHMTWARFGKKRDEDARLGFTVRGDGVKIDCDAVISEQRRRHHDL</sequence>
<feature type="region of interest" description="Disordered" evidence="1">
    <location>
        <begin position="182"/>
        <end position="205"/>
    </location>
</feature>
<protein>
    <submittedName>
        <fullName evidence="2">Uncharacterized protein</fullName>
    </submittedName>
</protein>
<gene>
    <name evidence="2" type="ORF">Tci_004618</name>
</gene>
<reference evidence="2" key="1">
    <citation type="journal article" date="2019" name="Sci. Rep.">
        <title>Draft genome of Tanacetum cinerariifolium, the natural source of mosquito coil.</title>
        <authorList>
            <person name="Yamashiro T."/>
            <person name="Shiraishi A."/>
            <person name="Satake H."/>
            <person name="Nakayama K."/>
        </authorList>
    </citation>
    <scope>NUCLEOTIDE SEQUENCE</scope>
</reference>
<accession>A0A6L2J7K4</accession>
<feature type="compositionally biased region" description="Basic and acidic residues" evidence="1">
    <location>
        <begin position="195"/>
        <end position="205"/>
    </location>
</feature>
<dbReference type="AlphaFoldDB" id="A0A6L2J7K4"/>